<dbReference type="InterPro" id="IPR050697">
    <property type="entry name" value="Adenylyl/Guanylyl_Cyclase_3/4"/>
</dbReference>
<comment type="subcellular location">
    <subcellularLocation>
        <location evidence="4">Membrane</location>
        <topology evidence="4">Multi-pass membrane protein</topology>
    </subcellularLocation>
</comment>
<dbReference type="VEuPathDB" id="TriTrypDB:ADEAN_000930200"/>
<evidence type="ECO:0000256" key="1">
    <source>
        <dbReference type="ARBA" id="ARBA00001593"/>
    </source>
</evidence>
<evidence type="ECO:0000256" key="16">
    <source>
        <dbReference type="ARBA" id="ARBA00023180"/>
    </source>
</evidence>
<comment type="cofactor">
    <cofactor evidence="2">
        <name>Mg(2+)</name>
        <dbReference type="ChEBI" id="CHEBI:18420"/>
    </cofactor>
</comment>
<organism evidence="22 23">
    <name type="scientific">Angomonas deanei</name>
    <dbReference type="NCBI Taxonomy" id="59799"/>
    <lineage>
        <taxon>Eukaryota</taxon>
        <taxon>Discoba</taxon>
        <taxon>Euglenozoa</taxon>
        <taxon>Kinetoplastea</taxon>
        <taxon>Metakinetoplastina</taxon>
        <taxon>Trypanosomatida</taxon>
        <taxon>Trypanosomatidae</taxon>
        <taxon>Strigomonadinae</taxon>
        <taxon>Angomonas</taxon>
    </lineage>
</organism>
<evidence type="ECO:0000256" key="10">
    <source>
        <dbReference type="ARBA" id="ARBA00022840"/>
    </source>
</evidence>
<dbReference type="Pfam" id="PF25493">
    <property type="entry name" value="Peripla_BP_A-cyclase"/>
    <property type="match status" value="1"/>
</dbReference>
<dbReference type="GO" id="GO:0005524">
    <property type="term" value="F:ATP binding"/>
    <property type="evidence" value="ECO:0007669"/>
    <property type="project" value="UniProtKB-KW"/>
</dbReference>
<proteinExistence type="inferred from homology"/>
<accession>A0A7G2CRJ1</accession>
<comment type="similarity">
    <text evidence="5">Belongs to the adenylyl cyclase class-3 family.</text>
</comment>
<dbReference type="EMBL" id="LR877166">
    <property type="protein sequence ID" value="CAD2221767.1"/>
    <property type="molecule type" value="Genomic_DNA"/>
</dbReference>
<keyword evidence="8" id="KW-0479">Metal-binding</keyword>
<evidence type="ECO:0000256" key="8">
    <source>
        <dbReference type="ARBA" id="ARBA00022723"/>
    </source>
</evidence>
<keyword evidence="12 20" id="KW-1133">Transmembrane helix</keyword>
<dbReference type="SMART" id="SM00044">
    <property type="entry name" value="CYCc"/>
    <property type="match status" value="1"/>
</dbReference>
<feature type="domain" description="Guanylate cyclase" evidence="21">
    <location>
        <begin position="219"/>
        <end position="373"/>
    </location>
</feature>
<evidence type="ECO:0000256" key="17">
    <source>
        <dbReference type="ARBA" id="ARBA00023239"/>
    </source>
</evidence>
<evidence type="ECO:0000256" key="2">
    <source>
        <dbReference type="ARBA" id="ARBA00001946"/>
    </source>
</evidence>
<dbReference type="PANTHER" id="PTHR43081:SF1">
    <property type="entry name" value="ADENYLATE CYCLASE, TERMINAL-DIFFERENTIATION SPECIFIC"/>
    <property type="match status" value="1"/>
</dbReference>
<keyword evidence="10" id="KW-0067">ATP-binding</keyword>
<keyword evidence="23" id="KW-1185">Reference proteome</keyword>
<reference evidence="22 23" key="1">
    <citation type="submission" date="2020-08" db="EMBL/GenBank/DDBJ databases">
        <authorList>
            <person name="Newling K."/>
            <person name="Davey J."/>
            <person name="Forrester S."/>
        </authorList>
    </citation>
    <scope>NUCLEOTIDE SEQUENCE [LARGE SCALE GENOMIC DNA]</scope>
    <source>
        <strain evidence="23">Crithidia deanei Carvalho (ATCC PRA-265)</strain>
    </source>
</reference>
<feature type="transmembrane region" description="Helical" evidence="20">
    <location>
        <begin position="176"/>
        <end position="202"/>
    </location>
</feature>
<evidence type="ECO:0000259" key="21">
    <source>
        <dbReference type="PROSITE" id="PS50125"/>
    </source>
</evidence>
<evidence type="ECO:0000256" key="12">
    <source>
        <dbReference type="ARBA" id="ARBA00022989"/>
    </source>
</evidence>
<comment type="catalytic activity">
    <reaction evidence="1">
        <text>ATP = 3',5'-cyclic AMP + diphosphate</text>
        <dbReference type="Rhea" id="RHEA:15389"/>
        <dbReference type="ChEBI" id="CHEBI:30616"/>
        <dbReference type="ChEBI" id="CHEBI:33019"/>
        <dbReference type="ChEBI" id="CHEBI:58165"/>
        <dbReference type="EC" id="4.6.1.1"/>
    </reaction>
</comment>
<keyword evidence="9" id="KW-0547">Nucleotide-binding</keyword>
<evidence type="ECO:0000256" key="6">
    <source>
        <dbReference type="ARBA" id="ARBA00012201"/>
    </source>
</evidence>
<evidence type="ECO:0000256" key="18">
    <source>
        <dbReference type="ARBA" id="ARBA00032597"/>
    </source>
</evidence>
<keyword evidence="17" id="KW-0456">Lyase</keyword>
<keyword evidence="11" id="KW-0460">Magnesium</keyword>
<evidence type="ECO:0000256" key="19">
    <source>
        <dbReference type="ARBA" id="ARBA00032637"/>
    </source>
</evidence>
<evidence type="ECO:0000256" key="13">
    <source>
        <dbReference type="ARBA" id="ARBA00022998"/>
    </source>
</evidence>
<evidence type="ECO:0000256" key="9">
    <source>
        <dbReference type="ARBA" id="ARBA00022741"/>
    </source>
</evidence>
<evidence type="ECO:0000313" key="23">
    <source>
        <dbReference type="Proteomes" id="UP000515908"/>
    </source>
</evidence>
<keyword evidence="13" id="KW-0115">cAMP biosynthesis</keyword>
<name>A0A7G2CRJ1_9TRYP</name>
<dbReference type="InterPro" id="IPR057398">
    <property type="entry name" value="GRESAG4.1/3_peripasmic_2"/>
</dbReference>
<dbReference type="InterPro" id="IPR001054">
    <property type="entry name" value="A/G_cyclase"/>
</dbReference>
<keyword evidence="14 20" id="KW-0472">Membrane</keyword>
<dbReference type="PANTHER" id="PTHR43081">
    <property type="entry name" value="ADENYLATE CYCLASE, TERMINAL-DIFFERENTIATION SPECIFIC-RELATED"/>
    <property type="match status" value="1"/>
</dbReference>
<dbReference type="Pfam" id="PF00211">
    <property type="entry name" value="Guanylate_cyc"/>
    <property type="match status" value="1"/>
</dbReference>
<dbReference type="PROSITE" id="PS50125">
    <property type="entry name" value="GUANYLATE_CYCLASE_2"/>
    <property type="match status" value="1"/>
</dbReference>
<comment type="function">
    <text evidence="3">Could act as a receptor for an unknown ligand.</text>
</comment>
<evidence type="ECO:0000256" key="5">
    <source>
        <dbReference type="ARBA" id="ARBA00005381"/>
    </source>
</evidence>
<dbReference type="CDD" id="cd07556">
    <property type="entry name" value="Nucleotidyl_cyc_III"/>
    <property type="match status" value="1"/>
</dbReference>
<evidence type="ECO:0000256" key="20">
    <source>
        <dbReference type="SAM" id="Phobius"/>
    </source>
</evidence>
<dbReference type="SUPFAM" id="SSF55073">
    <property type="entry name" value="Nucleotide cyclase"/>
    <property type="match status" value="1"/>
</dbReference>
<dbReference type="GO" id="GO:0046872">
    <property type="term" value="F:metal ion binding"/>
    <property type="evidence" value="ECO:0007669"/>
    <property type="project" value="UniProtKB-KW"/>
</dbReference>
<evidence type="ECO:0000256" key="14">
    <source>
        <dbReference type="ARBA" id="ARBA00023136"/>
    </source>
</evidence>
<evidence type="ECO:0000256" key="7">
    <source>
        <dbReference type="ARBA" id="ARBA00022692"/>
    </source>
</evidence>
<evidence type="ECO:0000256" key="3">
    <source>
        <dbReference type="ARBA" id="ARBA00002708"/>
    </source>
</evidence>
<dbReference type="FunFam" id="3.30.70.1230:FF:000022">
    <property type="entry name" value="Receptor-type adenylate cyclase GRESAG 4, putative"/>
    <property type="match status" value="1"/>
</dbReference>
<keyword evidence="16" id="KW-0325">Glycoprotein</keyword>
<dbReference type="GO" id="GO:0016020">
    <property type="term" value="C:membrane"/>
    <property type="evidence" value="ECO:0007669"/>
    <property type="project" value="UniProtKB-SubCell"/>
</dbReference>
<dbReference type="GO" id="GO:0035556">
    <property type="term" value="P:intracellular signal transduction"/>
    <property type="evidence" value="ECO:0007669"/>
    <property type="project" value="InterPro"/>
</dbReference>
<keyword evidence="7 20" id="KW-0812">Transmembrane</keyword>
<dbReference type="GO" id="GO:0004016">
    <property type="term" value="F:adenylate cyclase activity"/>
    <property type="evidence" value="ECO:0007669"/>
    <property type="project" value="UniProtKB-EC"/>
</dbReference>
<dbReference type="GO" id="GO:0006171">
    <property type="term" value="P:cAMP biosynthetic process"/>
    <property type="evidence" value="ECO:0007669"/>
    <property type="project" value="UniProtKB-KW"/>
</dbReference>
<evidence type="ECO:0000313" key="22">
    <source>
        <dbReference type="EMBL" id="CAD2221767.1"/>
    </source>
</evidence>
<dbReference type="Gene3D" id="3.30.70.1230">
    <property type="entry name" value="Nucleotide cyclase"/>
    <property type="match status" value="1"/>
</dbReference>
<sequence>MYDDFVHRYDYLMARSAEVSYDEQRRLLTLTNLPDWLDVSEEAHLRSDLLERFHATYNASMYTPRNLEIFLTLRFISRLAQSTSPINADNLRRSLYLEGLFVVDETPLGTFNDCASIPEDLVGTSCTKKNYGASDIKVISMAAVLNKTVAAVYGPVTPSMDFTLPNPETGLTTGQIAGIIAGGGALLVLIAVILIVIFCCCLDSRDNKNAPKKLEEPVTLIFTDIESSTALWAAAPQLMPDAVATHHKLIRQLIQKYKCYEVKTIGDSFMIACKEAFVAVQLAQELQRRFLKHDWGTHEIDECYHAFENRKADDIPDYEPPTANLSPDVYSALWNGLRVRVGIHTGLSDIRCDDVTGGYDYYGETSNMAARTEAIGNGGQVVMTESTWWALSDAEREQLRCTNLNSQALRGVPFNVEMYQLDSVEGRRYANLRTEIDAILPDDGLDDGASNSDATGALLSMAGTLTGPSAAVSTVLLSCFSPYPPQERIRQIQPLLQKWSIPVPPRNRRIPEDDYCRGLINRLSVKMASVAQIRLMANGTGPNSAHGTPSVRSCESGGLKTNALLDTLLYTNLRDAATPKFLNTNSPTKESQNAAWLAQTKNVVLSPHQNNSHRQSAVSTVYID</sequence>
<gene>
    <name evidence="22" type="ORF">ADEAN_000930200</name>
</gene>
<dbReference type="Proteomes" id="UP000515908">
    <property type="component" value="Chromosome 22"/>
</dbReference>
<protein>
    <recommendedName>
        <fullName evidence="6">adenylate cyclase</fullName>
        <ecNumber evidence="6">4.6.1.1</ecNumber>
    </recommendedName>
    <alternativeName>
        <fullName evidence="18">ATP pyrophosphate-lyase</fullName>
    </alternativeName>
    <alternativeName>
        <fullName evidence="19">Adenylyl cyclase</fullName>
    </alternativeName>
</protein>
<dbReference type="AlphaFoldDB" id="A0A7G2CRJ1"/>
<dbReference type="EC" id="4.6.1.1" evidence="6"/>
<dbReference type="InterPro" id="IPR029787">
    <property type="entry name" value="Nucleotide_cyclase"/>
</dbReference>
<evidence type="ECO:0000256" key="11">
    <source>
        <dbReference type="ARBA" id="ARBA00022842"/>
    </source>
</evidence>
<evidence type="ECO:0000256" key="4">
    <source>
        <dbReference type="ARBA" id="ARBA00004141"/>
    </source>
</evidence>
<keyword evidence="15" id="KW-0675">Receptor</keyword>
<evidence type="ECO:0000256" key="15">
    <source>
        <dbReference type="ARBA" id="ARBA00023170"/>
    </source>
</evidence>